<dbReference type="EMBL" id="ACCJ01000542">
    <property type="protein sequence ID" value="EEG51511.1"/>
    <property type="molecule type" value="Genomic_DNA"/>
</dbReference>
<name>C0DAZ6_9FIRM</name>
<organism evidence="1 2">
    <name type="scientific">[Clostridium] asparagiforme DSM 15981</name>
    <dbReference type="NCBI Taxonomy" id="518636"/>
    <lineage>
        <taxon>Bacteria</taxon>
        <taxon>Bacillati</taxon>
        <taxon>Bacillota</taxon>
        <taxon>Clostridia</taxon>
        <taxon>Lachnospirales</taxon>
        <taxon>Lachnospiraceae</taxon>
        <taxon>Enterocloster</taxon>
    </lineage>
</organism>
<gene>
    <name evidence="1" type="ORF">CLOSTASPAR_06451</name>
</gene>
<comment type="caution">
    <text evidence="1">The sequence shown here is derived from an EMBL/GenBank/DDBJ whole genome shotgun (WGS) entry which is preliminary data.</text>
</comment>
<dbReference type="Proteomes" id="UP000004756">
    <property type="component" value="Unassembled WGS sequence"/>
</dbReference>
<dbReference type="AlphaFoldDB" id="C0DAZ6"/>
<keyword evidence="2" id="KW-1185">Reference proteome</keyword>
<accession>C0DAZ6</accession>
<evidence type="ECO:0000313" key="2">
    <source>
        <dbReference type="Proteomes" id="UP000004756"/>
    </source>
</evidence>
<reference evidence="1 2" key="1">
    <citation type="submission" date="2009-01" db="EMBL/GenBank/DDBJ databases">
        <authorList>
            <person name="Fulton L."/>
            <person name="Clifton S."/>
            <person name="Fulton B."/>
            <person name="Xu J."/>
            <person name="Minx P."/>
            <person name="Pepin K.H."/>
            <person name="Johnson M."/>
            <person name="Bhonagiri V."/>
            <person name="Nash W.E."/>
            <person name="Mardis E.R."/>
            <person name="Wilson R.K."/>
        </authorList>
    </citation>
    <scope>NUCLEOTIDE SEQUENCE [LARGE SCALE GENOMIC DNA]</scope>
    <source>
        <strain evidence="1 2">DSM 15981</strain>
    </source>
</reference>
<sequence>MTFIPSAIKIINKELASHHTGEGPFYTGNERRAAGCFRF</sequence>
<reference evidence="1 2" key="2">
    <citation type="submission" date="2009-02" db="EMBL/GenBank/DDBJ databases">
        <title>Draft genome sequence of Clostridium asparagiforme (DSM 15981).</title>
        <authorList>
            <person name="Sudarsanam P."/>
            <person name="Ley R."/>
            <person name="Guruge J."/>
            <person name="Turnbaugh P.J."/>
            <person name="Mahowald M."/>
            <person name="Liep D."/>
            <person name="Gordon J."/>
        </authorList>
    </citation>
    <scope>NUCLEOTIDE SEQUENCE [LARGE SCALE GENOMIC DNA]</scope>
    <source>
        <strain evidence="1 2">DSM 15981</strain>
    </source>
</reference>
<protein>
    <submittedName>
        <fullName evidence="1">Uncharacterized protein</fullName>
    </submittedName>
</protein>
<evidence type="ECO:0000313" key="1">
    <source>
        <dbReference type="EMBL" id="EEG51511.1"/>
    </source>
</evidence>
<proteinExistence type="predicted"/>
<dbReference type="HOGENOM" id="CLU_3307047_0_0_9"/>